<organism evidence="3 4">
    <name type="scientific">Colletotrichum musicola</name>
    <dbReference type="NCBI Taxonomy" id="2175873"/>
    <lineage>
        <taxon>Eukaryota</taxon>
        <taxon>Fungi</taxon>
        <taxon>Dikarya</taxon>
        <taxon>Ascomycota</taxon>
        <taxon>Pezizomycotina</taxon>
        <taxon>Sordariomycetes</taxon>
        <taxon>Hypocreomycetidae</taxon>
        <taxon>Glomerellales</taxon>
        <taxon>Glomerellaceae</taxon>
        <taxon>Colletotrichum</taxon>
        <taxon>Colletotrichum orchidearum species complex</taxon>
    </lineage>
</organism>
<dbReference type="OrthoDB" id="674604at2759"/>
<dbReference type="PANTHER" id="PTHR10622:SF12">
    <property type="entry name" value="HET DOMAIN-CONTAINING PROTEIN"/>
    <property type="match status" value="1"/>
</dbReference>
<feature type="domain" description="DUF8212" evidence="2">
    <location>
        <begin position="230"/>
        <end position="298"/>
    </location>
</feature>
<dbReference type="Proteomes" id="UP000639643">
    <property type="component" value="Unassembled WGS sequence"/>
</dbReference>
<dbReference type="PANTHER" id="PTHR10622">
    <property type="entry name" value="HET DOMAIN-CONTAINING PROTEIN"/>
    <property type="match status" value="1"/>
</dbReference>
<evidence type="ECO:0000313" key="3">
    <source>
        <dbReference type="EMBL" id="KAF6840368.1"/>
    </source>
</evidence>
<dbReference type="Pfam" id="PF26640">
    <property type="entry name" value="DUF8212"/>
    <property type="match status" value="1"/>
</dbReference>
<sequence>MPLRLINTETLALEVSSDPPPYAILSHTWVENQEVSLRDMALIAENPFHEATSRTGYAKILAACRKARNRGIGHAWIDTCCIDQSSPLELAEAVNSMFRWYRDAEVCLAHLADLPADDPAAPETAMRRCRWFTRGWCLQELIAPRALDFFDAGWNFWGSRAEMKKPLAAATGIDEEVLDDCAAARSLPVARRMSWASRRSTSRPEDAAYCLLGLFDVSIPILYGEGGPAAFLRLQEEIIKRSNDVSIFCFAPRTADDFHTHPYVSNTNGLETAETISRLRFCDMLARSAADFADCGTMVRRPGAGATFDDPEFSVTNRGVRLGKRGVYLAPREGVQCYGLEVDYELAGDEKKQRSTDILLRKIGRDVFARVPHARVHVPLDERQKTTEDLCMLGRVSPATEVDVRKALGRVIRVRVRAASEGIRAEITSPPSPRESWDEAAGQFLLPGAGEFSAYLQIKATDDRGAEKSVFLGCSNGKGMFPYEPRVALGDASSRDKNKEEERWSSGLWRFTRVQRASPSHFQLVLGPFRFVGKIVREGAAWSEMFTCTVEVHRVTNPV</sequence>
<evidence type="ECO:0000259" key="2">
    <source>
        <dbReference type="Pfam" id="PF26640"/>
    </source>
</evidence>
<evidence type="ECO:0008006" key="5">
    <source>
        <dbReference type="Google" id="ProtNLM"/>
    </source>
</evidence>
<name>A0A8H6NPW9_9PEZI</name>
<dbReference type="Pfam" id="PF06985">
    <property type="entry name" value="HET"/>
    <property type="match status" value="1"/>
</dbReference>
<accession>A0A8H6NPW9</accession>
<dbReference type="InterPro" id="IPR058525">
    <property type="entry name" value="DUF8212"/>
</dbReference>
<feature type="domain" description="Heterokaryon incompatibility" evidence="1">
    <location>
        <begin position="22"/>
        <end position="114"/>
    </location>
</feature>
<gene>
    <name evidence="3" type="ORF">CMUS01_03965</name>
</gene>
<comment type="caution">
    <text evidence="3">The sequence shown here is derived from an EMBL/GenBank/DDBJ whole genome shotgun (WGS) entry which is preliminary data.</text>
</comment>
<proteinExistence type="predicted"/>
<evidence type="ECO:0000313" key="4">
    <source>
        <dbReference type="Proteomes" id="UP000639643"/>
    </source>
</evidence>
<protein>
    <recommendedName>
        <fullName evidence="5">HET domain-containing protein</fullName>
    </recommendedName>
</protein>
<keyword evidence="4" id="KW-1185">Reference proteome</keyword>
<dbReference type="EMBL" id="WIGM01000101">
    <property type="protein sequence ID" value="KAF6840368.1"/>
    <property type="molecule type" value="Genomic_DNA"/>
</dbReference>
<reference evidence="3" key="1">
    <citation type="journal article" date="2020" name="Phytopathology">
        <title>Genome Sequence Resources of Colletotrichum truncatum, C. plurivorum, C. musicola, and C. sojae: Four Species Pathogenic to Soybean (Glycine max).</title>
        <authorList>
            <person name="Rogerio F."/>
            <person name="Boufleur T.R."/>
            <person name="Ciampi-Guillardi M."/>
            <person name="Sukno S.A."/>
            <person name="Thon M.R."/>
            <person name="Massola Junior N.S."/>
            <person name="Baroncelli R."/>
        </authorList>
    </citation>
    <scope>NUCLEOTIDE SEQUENCE</scope>
    <source>
        <strain evidence="3">LFN0074</strain>
    </source>
</reference>
<dbReference type="AlphaFoldDB" id="A0A8H6NPW9"/>
<evidence type="ECO:0000259" key="1">
    <source>
        <dbReference type="Pfam" id="PF06985"/>
    </source>
</evidence>
<dbReference type="InterPro" id="IPR010730">
    <property type="entry name" value="HET"/>
</dbReference>